<dbReference type="InterPro" id="IPR012676">
    <property type="entry name" value="TGS-like"/>
</dbReference>
<dbReference type="InterPro" id="IPR012675">
    <property type="entry name" value="Beta-grasp_dom_sf"/>
</dbReference>
<dbReference type="Gene3D" id="3.30.980.10">
    <property type="entry name" value="Threonyl-trna Synthetase, Chain A, domain 2"/>
    <property type="match status" value="1"/>
</dbReference>
<dbReference type="InterPro" id="IPR004095">
    <property type="entry name" value="TGS"/>
</dbReference>
<keyword evidence="1" id="KW-0648">Protein biosynthesis</keyword>
<reference evidence="3 4" key="1">
    <citation type="submission" date="2023-09" db="EMBL/GenBank/DDBJ databases">
        <title>Thioclava shenzhenensis sp. nov., a multidrug resistant bacteria-antagonizing species isolated from coastal seawater.</title>
        <authorList>
            <person name="Long M."/>
        </authorList>
    </citation>
    <scope>NUCLEOTIDE SEQUENCE [LARGE SCALE GENOMIC DNA]</scope>
    <source>
        <strain evidence="3 4">FTW29</strain>
        <plasmid evidence="3 4">unnamed2</plasmid>
    </source>
</reference>
<dbReference type="PROSITE" id="PS51880">
    <property type="entry name" value="TGS"/>
    <property type="match status" value="1"/>
</dbReference>
<name>A0ABZ1E6L6_9RHOB</name>
<keyword evidence="4" id="KW-1185">Reference proteome</keyword>
<protein>
    <submittedName>
        <fullName evidence="3">TGS domain-containing protein</fullName>
    </submittedName>
</protein>
<dbReference type="PANTHER" id="PTHR11451:SF44">
    <property type="entry name" value="THREONINE--TRNA LIGASE, CHLOROPLASTIC_MITOCHONDRIAL 2"/>
    <property type="match status" value="1"/>
</dbReference>
<dbReference type="SUPFAM" id="SSF55186">
    <property type="entry name" value="ThrRS/AlaRS common domain"/>
    <property type="match status" value="1"/>
</dbReference>
<gene>
    <name evidence="3" type="ORF">RPE78_16250</name>
</gene>
<keyword evidence="3" id="KW-0614">Plasmid</keyword>
<dbReference type="CDD" id="cd01667">
    <property type="entry name" value="TGS_ThrRS"/>
    <property type="match status" value="1"/>
</dbReference>
<accession>A0ABZ1E6L6</accession>
<dbReference type="Gene3D" id="3.10.20.30">
    <property type="match status" value="1"/>
</dbReference>
<dbReference type="Proteomes" id="UP001623290">
    <property type="component" value="Plasmid unnamed2"/>
</dbReference>
<dbReference type="EMBL" id="CP135445">
    <property type="protein sequence ID" value="WRY35775.1"/>
    <property type="molecule type" value="Genomic_DNA"/>
</dbReference>
<evidence type="ECO:0000313" key="4">
    <source>
        <dbReference type="Proteomes" id="UP001623290"/>
    </source>
</evidence>
<evidence type="ECO:0000259" key="2">
    <source>
        <dbReference type="PROSITE" id="PS51880"/>
    </source>
</evidence>
<dbReference type="Pfam" id="PF02824">
    <property type="entry name" value="TGS"/>
    <property type="match status" value="1"/>
</dbReference>
<dbReference type="RefSeq" id="WP_330629520.1">
    <property type="nucleotide sequence ID" value="NZ_CP135445.1"/>
</dbReference>
<dbReference type="PANTHER" id="PTHR11451">
    <property type="entry name" value="THREONINE-TRNA LIGASE"/>
    <property type="match status" value="1"/>
</dbReference>
<dbReference type="InterPro" id="IPR018163">
    <property type="entry name" value="Thr/Ala-tRNA-synth_IIc_edit"/>
</dbReference>
<sequence>MINIRLPDGAIRTLSDQSSAADLARSISPSLAKRTVAAVVDGAPADMSAPLPDGAQIELISRDDPRALAMIRHDLAHILAQAVQDIWPDTKTAIGPAIDHGFYYDFDREPPFTPEDLPRIEAKMREIITAKQPFTCEEWSREKARAHFEAAG</sequence>
<evidence type="ECO:0000256" key="1">
    <source>
        <dbReference type="ARBA" id="ARBA00022917"/>
    </source>
</evidence>
<proteinExistence type="predicted"/>
<feature type="domain" description="TGS" evidence="2">
    <location>
        <begin position="1"/>
        <end position="61"/>
    </location>
</feature>
<evidence type="ECO:0000313" key="3">
    <source>
        <dbReference type="EMBL" id="WRY35775.1"/>
    </source>
</evidence>
<organism evidence="3 4">
    <name type="scientific">Thioclava litoralis</name>
    <dbReference type="NCBI Taxonomy" id="3076557"/>
    <lineage>
        <taxon>Bacteria</taxon>
        <taxon>Pseudomonadati</taxon>
        <taxon>Pseudomonadota</taxon>
        <taxon>Alphaproteobacteria</taxon>
        <taxon>Rhodobacterales</taxon>
        <taxon>Paracoccaceae</taxon>
        <taxon>Thioclava</taxon>
    </lineage>
</organism>
<dbReference type="SUPFAM" id="SSF81271">
    <property type="entry name" value="TGS-like"/>
    <property type="match status" value="1"/>
</dbReference>
<geneLocation type="plasmid" evidence="3 4">
    <name>unnamed2</name>
</geneLocation>